<dbReference type="GO" id="GO:0003677">
    <property type="term" value="F:DNA binding"/>
    <property type="evidence" value="ECO:0007669"/>
    <property type="project" value="UniProtKB-KW"/>
</dbReference>
<dbReference type="STRING" id="355243.SAMN03080615_03290"/>
<dbReference type="Gene3D" id="3.40.190.10">
    <property type="entry name" value="Periplasmic binding protein-like II"/>
    <property type="match status" value="2"/>
</dbReference>
<reference evidence="7" key="1">
    <citation type="submission" date="2016-10" db="EMBL/GenBank/DDBJ databases">
        <authorList>
            <person name="Varghese N."/>
            <person name="Submissions S."/>
        </authorList>
    </citation>
    <scope>NUCLEOTIDE SEQUENCE [LARGE SCALE GENOMIC DNA]</scope>
    <source>
        <strain evidence="7">DSM 18887</strain>
    </source>
</reference>
<dbReference type="PRINTS" id="PR00039">
    <property type="entry name" value="HTHLYSR"/>
</dbReference>
<dbReference type="SUPFAM" id="SSF53850">
    <property type="entry name" value="Periplasmic binding protein-like II"/>
    <property type="match status" value="1"/>
</dbReference>
<dbReference type="PROSITE" id="PS50931">
    <property type="entry name" value="HTH_LYSR"/>
    <property type="match status" value="1"/>
</dbReference>
<dbReference type="AlphaFoldDB" id="A0A1H9K1P9"/>
<evidence type="ECO:0000256" key="3">
    <source>
        <dbReference type="ARBA" id="ARBA00023125"/>
    </source>
</evidence>
<protein>
    <submittedName>
        <fullName evidence="6">DNA-binding transcriptional regulator, LysR family</fullName>
    </submittedName>
</protein>
<sequence length="292" mass="32887">MEIRQIRYFLAVQETGSFTKAAEKMFVTQPALSAAIKTLEEELGVELLHRRHKQVTLTPAGSRFRDRAFSILAECSAAKSELMNAPRPRQLRIGMLDTLNTPPINNLLHEFHTTYPETELHLHTGNKVELANKLGQGKVDMLLTSMGGDDFSRTQLPLYQERFQLMVSRQHDLANRASIRLADLHGLPMVLRKNCEVLHEGKRVFLAEQAQPRITCRTDNDSWALTMVRNNLAAAILAETVIEPGTVSIPISDFGLTRTVACVWREHSDQEMVQLFTVFAARDSWRGGLNVG</sequence>
<dbReference type="InterPro" id="IPR005119">
    <property type="entry name" value="LysR_subst-bd"/>
</dbReference>
<dbReference type="CDD" id="cd05466">
    <property type="entry name" value="PBP2_LTTR_substrate"/>
    <property type="match status" value="1"/>
</dbReference>
<keyword evidence="2" id="KW-0805">Transcription regulation</keyword>
<dbReference type="PANTHER" id="PTHR30346:SF28">
    <property type="entry name" value="HTH-TYPE TRANSCRIPTIONAL REGULATOR CYNR"/>
    <property type="match status" value="1"/>
</dbReference>
<evidence type="ECO:0000256" key="2">
    <source>
        <dbReference type="ARBA" id="ARBA00023015"/>
    </source>
</evidence>
<dbReference type="InterPro" id="IPR000847">
    <property type="entry name" value="LysR_HTH_N"/>
</dbReference>
<feature type="domain" description="HTH lysR-type" evidence="5">
    <location>
        <begin position="1"/>
        <end position="58"/>
    </location>
</feature>
<evidence type="ECO:0000313" key="6">
    <source>
        <dbReference type="EMBL" id="SEQ93024.1"/>
    </source>
</evidence>
<dbReference type="Pfam" id="PF03466">
    <property type="entry name" value="LysR_substrate"/>
    <property type="match status" value="1"/>
</dbReference>
<dbReference type="InterPro" id="IPR036390">
    <property type="entry name" value="WH_DNA-bd_sf"/>
</dbReference>
<keyword evidence="7" id="KW-1185">Reference proteome</keyword>
<dbReference type="Proteomes" id="UP000198749">
    <property type="component" value="Unassembled WGS sequence"/>
</dbReference>
<evidence type="ECO:0000313" key="7">
    <source>
        <dbReference type="Proteomes" id="UP000198749"/>
    </source>
</evidence>
<dbReference type="EMBL" id="FOGB01000011">
    <property type="protein sequence ID" value="SEQ93024.1"/>
    <property type="molecule type" value="Genomic_DNA"/>
</dbReference>
<dbReference type="Pfam" id="PF00126">
    <property type="entry name" value="HTH_1"/>
    <property type="match status" value="1"/>
</dbReference>
<evidence type="ECO:0000256" key="1">
    <source>
        <dbReference type="ARBA" id="ARBA00009437"/>
    </source>
</evidence>
<dbReference type="GO" id="GO:0032993">
    <property type="term" value="C:protein-DNA complex"/>
    <property type="evidence" value="ECO:0007669"/>
    <property type="project" value="TreeGrafter"/>
</dbReference>
<keyword evidence="3 6" id="KW-0238">DNA-binding</keyword>
<keyword evidence="4" id="KW-0804">Transcription</keyword>
<evidence type="ECO:0000256" key="4">
    <source>
        <dbReference type="ARBA" id="ARBA00023163"/>
    </source>
</evidence>
<dbReference type="PANTHER" id="PTHR30346">
    <property type="entry name" value="TRANSCRIPTIONAL DUAL REGULATOR HCAR-RELATED"/>
    <property type="match status" value="1"/>
</dbReference>
<dbReference type="Gene3D" id="1.10.10.10">
    <property type="entry name" value="Winged helix-like DNA-binding domain superfamily/Winged helix DNA-binding domain"/>
    <property type="match status" value="1"/>
</dbReference>
<gene>
    <name evidence="6" type="ORF">SAMN03080615_03290</name>
</gene>
<evidence type="ECO:0000259" key="5">
    <source>
        <dbReference type="PROSITE" id="PS50931"/>
    </source>
</evidence>
<organism evidence="6 7">
    <name type="scientific">Amphritea atlantica</name>
    <dbReference type="NCBI Taxonomy" id="355243"/>
    <lineage>
        <taxon>Bacteria</taxon>
        <taxon>Pseudomonadati</taxon>
        <taxon>Pseudomonadota</taxon>
        <taxon>Gammaproteobacteria</taxon>
        <taxon>Oceanospirillales</taxon>
        <taxon>Oceanospirillaceae</taxon>
        <taxon>Amphritea</taxon>
    </lineage>
</organism>
<comment type="similarity">
    <text evidence="1">Belongs to the LysR transcriptional regulatory family.</text>
</comment>
<dbReference type="InterPro" id="IPR036388">
    <property type="entry name" value="WH-like_DNA-bd_sf"/>
</dbReference>
<dbReference type="RefSeq" id="WP_091360413.1">
    <property type="nucleotide sequence ID" value="NZ_AP025284.1"/>
</dbReference>
<dbReference type="FunFam" id="1.10.10.10:FF:000001">
    <property type="entry name" value="LysR family transcriptional regulator"/>
    <property type="match status" value="1"/>
</dbReference>
<dbReference type="GO" id="GO:0003700">
    <property type="term" value="F:DNA-binding transcription factor activity"/>
    <property type="evidence" value="ECO:0007669"/>
    <property type="project" value="InterPro"/>
</dbReference>
<dbReference type="SUPFAM" id="SSF46785">
    <property type="entry name" value="Winged helix' DNA-binding domain"/>
    <property type="match status" value="1"/>
</dbReference>
<dbReference type="OrthoDB" id="6624490at2"/>
<accession>A0A1H9K1P9</accession>
<name>A0A1H9K1P9_9GAMM</name>
<proteinExistence type="inferred from homology"/>